<protein>
    <submittedName>
        <fullName evidence="1">Uncharacterized protein</fullName>
    </submittedName>
</protein>
<evidence type="ECO:0000313" key="2">
    <source>
        <dbReference type="Proteomes" id="UP001596241"/>
    </source>
</evidence>
<comment type="caution">
    <text evidence="1">The sequence shown here is derived from an EMBL/GenBank/DDBJ whole genome shotgun (WGS) entry which is preliminary data.</text>
</comment>
<keyword evidence="2" id="KW-1185">Reference proteome</keyword>
<accession>A0ABW1FK38</accession>
<organism evidence="1 2">
    <name type="scientific">Streptomyces ramulosus</name>
    <dbReference type="NCBI Taxonomy" id="47762"/>
    <lineage>
        <taxon>Bacteria</taxon>
        <taxon>Bacillati</taxon>
        <taxon>Actinomycetota</taxon>
        <taxon>Actinomycetes</taxon>
        <taxon>Kitasatosporales</taxon>
        <taxon>Streptomycetaceae</taxon>
        <taxon>Streptomyces</taxon>
    </lineage>
</organism>
<dbReference type="Proteomes" id="UP001596241">
    <property type="component" value="Unassembled WGS sequence"/>
</dbReference>
<dbReference type="EMBL" id="JBHSPW010000006">
    <property type="protein sequence ID" value="MFC5894235.1"/>
    <property type="molecule type" value="Genomic_DNA"/>
</dbReference>
<dbReference type="RefSeq" id="WP_345083759.1">
    <property type="nucleotide sequence ID" value="NZ_BAAAWG010000007.1"/>
</dbReference>
<gene>
    <name evidence="1" type="ORF">ACFP3M_15550</name>
</gene>
<name>A0ABW1FK38_9ACTN</name>
<proteinExistence type="predicted"/>
<reference evidence="2" key="1">
    <citation type="journal article" date="2019" name="Int. J. Syst. Evol. Microbiol.">
        <title>The Global Catalogue of Microorganisms (GCM) 10K type strain sequencing project: providing services to taxonomists for standard genome sequencing and annotation.</title>
        <authorList>
            <consortium name="The Broad Institute Genomics Platform"/>
            <consortium name="The Broad Institute Genome Sequencing Center for Infectious Disease"/>
            <person name="Wu L."/>
            <person name="Ma J."/>
        </authorList>
    </citation>
    <scope>NUCLEOTIDE SEQUENCE [LARGE SCALE GENOMIC DNA]</scope>
    <source>
        <strain evidence="2">CGMCC 1.15809</strain>
    </source>
</reference>
<sequence length="215" mass="23372">MTSLQAILKSTLGAKPRPSANKPHRGRGWYELSKIRRIAAATLSIPAPEDTKQEAQSAIQSQASETIESLGGLTSPFVPHTEYSELEAVCGDLDLIHTALSAVIASEEQAPLMGGIFLNSARRSVARLSNGLMGHKIGKGDSLRLVNLIGHNLVEAERDFNRQQGVIENEEFNRRIEELTDLVIGISVRVEGLRPRIAHLFDDATDRATLTSSPS</sequence>
<evidence type="ECO:0000313" key="1">
    <source>
        <dbReference type="EMBL" id="MFC5894235.1"/>
    </source>
</evidence>